<dbReference type="GO" id="GO:0008270">
    <property type="term" value="F:zinc ion binding"/>
    <property type="evidence" value="ECO:0007669"/>
    <property type="project" value="UniProtKB-KW"/>
</dbReference>
<gene>
    <name evidence="10" type="ORF">DGAL_LOCUS9164</name>
</gene>
<keyword evidence="3" id="KW-0862">Zinc</keyword>
<dbReference type="PANTHER" id="PTHR10237:SF1">
    <property type="entry name" value="DEFORMED EPIDERMAL AUTOREGULATORY FACTOR 1 HOMOLOG"/>
    <property type="match status" value="1"/>
</dbReference>
<dbReference type="PANTHER" id="PTHR10237">
    <property type="entry name" value="DEFORMED EPIDERMAL AUTOREGULATORY FACTOR 1 HOMOLOG SUPPRESSIN"/>
    <property type="match status" value="1"/>
</dbReference>
<keyword evidence="6" id="KW-0804">Transcription</keyword>
<dbReference type="InterPro" id="IPR027974">
    <property type="entry name" value="DUF4470"/>
</dbReference>
<keyword evidence="4" id="KW-0805">Transcription regulation</keyword>
<evidence type="ECO:0000256" key="5">
    <source>
        <dbReference type="ARBA" id="ARBA00023125"/>
    </source>
</evidence>
<dbReference type="Gene3D" id="6.10.140.2220">
    <property type="match status" value="1"/>
</dbReference>
<dbReference type="InterPro" id="IPR002893">
    <property type="entry name" value="Znf_MYND"/>
</dbReference>
<evidence type="ECO:0000256" key="6">
    <source>
        <dbReference type="ARBA" id="ARBA00023163"/>
    </source>
</evidence>
<keyword evidence="11" id="KW-1185">Reference proteome</keyword>
<dbReference type="PROSITE" id="PS01360">
    <property type="entry name" value="ZF_MYND_1"/>
    <property type="match status" value="1"/>
</dbReference>
<evidence type="ECO:0000313" key="11">
    <source>
        <dbReference type="Proteomes" id="UP000789390"/>
    </source>
</evidence>
<keyword evidence="7" id="KW-0539">Nucleus</keyword>
<evidence type="ECO:0000256" key="7">
    <source>
        <dbReference type="ARBA" id="ARBA00023242"/>
    </source>
</evidence>
<evidence type="ECO:0000256" key="2">
    <source>
        <dbReference type="ARBA" id="ARBA00022771"/>
    </source>
</evidence>
<dbReference type="Pfam" id="PF14737">
    <property type="entry name" value="DUF4470"/>
    <property type="match status" value="1"/>
</dbReference>
<sequence>MAKLISPSRRCLKENAPLYFPFCATNSRNVLKDYKGSWRKGIKILFLGCHDIMNVLTTIASNSICDGRMTMHLNHSCPLTFARTILILKVISANEFNVVEDISYLWDLWYNVVWPKSTLDRFVMDVKELLDRGLPNNWFFIKSDQLDELKDVWKGWLLSLDKKLIDSSQIEKVVKVRSEFISNGGRFGKKLLNKLFSLKLIEEAPTIEKLSLMMISKMEIEDFPLLLKKKLEHEVDTYFETGNCRSSEIPSKAALNPTLLEPKTHRWLVNIYSCPFDAYLPLPWSELEMNLSESTESHLTLYCQKVLKNLVASYRNLKKFPNFYFCWSDKLEYFHMESAEKFDVIDCSTPAEELGLPNIFAYCSPRLSSPEALLITESSLWATLASSIAQHVEKTLCAPVSMIPTLYGFRIKNPVDLGCLTLTKNERFGSFSPIRFTWSPAPQFKNVPFCVSPYIEVFLKKLQKKCYFMEHSNGEQHLKENVCFKAYTPLTFSLVASRLTQHERKNKNPFQHWTFWEVAPQFKLAQRAANDWAGYRPVRIVTTVQPFTHELKTLFNKTKVLFRAPNLRLILIPSKHLLKINLQLFATKESEKKYPINWEDQNPDVHYIDNFDLIYHKNEAGRFRSLQLSFFLPQKHDLTSDHSAVLIELFTGSMMMTMGAVAGMEQQLVKKPTDSGPLSSVFPKVSQDLYLETVKCQESENEFVVEVGINCKDVPKGLGFTTDRELPCEAAHQITFSLSEPVGIKPLTLCFPHPFMVDLIEATLCHSDRCIRVSLKKALREPWPASFSEKPKWDVDCLSEWKQSPTWQGSVSELMFHVAEQNTTKIGKHLLGLGNLGSVMHIPELRQLSPLEVVRNVIGTIFNYFEKGFDIFLTFNVSSHQSFAEFVLGAVQTKEPDFAFRAHRPILLSPCGSPMLLISVLDCRLSKKLVDKGHLKAKVATEYLKRVFVQKKSKHGPMFMNTTVEGSNLLRYVLRLNSTKMKPSSWQENNLPLGKDSPFLTTYISPLYREKCSYLREEEDAQSKTSDQFFYEASATGDSQPNPCAVCGKLSRDKFKRCSRCKITAYCTVECQRSDWRKHKLVCAKSNH</sequence>
<evidence type="ECO:0000256" key="1">
    <source>
        <dbReference type="ARBA" id="ARBA00022723"/>
    </source>
</evidence>
<reference evidence="10" key="1">
    <citation type="submission" date="2021-11" db="EMBL/GenBank/DDBJ databases">
        <authorList>
            <person name="Schell T."/>
        </authorList>
    </citation>
    <scope>NUCLEOTIDE SEQUENCE</scope>
    <source>
        <strain evidence="10">M5</strain>
    </source>
</reference>
<name>A0A8J2WIV1_9CRUS</name>
<keyword evidence="1" id="KW-0479">Metal-binding</keyword>
<evidence type="ECO:0000256" key="3">
    <source>
        <dbReference type="ARBA" id="ARBA00022833"/>
    </source>
</evidence>
<dbReference type="EMBL" id="CAKKLH010000212">
    <property type="protein sequence ID" value="CAH0106016.1"/>
    <property type="molecule type" value="Genomic_DNA"/>
</dbReference>
<dbReference type="InterPro" id="IPR024119">
    <property type="entry name" value="TF_DEAF-1"/>
</dbReference>
<keyword evidence="5" id="KW-0238">DNA-binding</keyword>
<keyword evidence="2 8" id="KW-0863">Zinc-finger</keyword>
<dbReference type="GO" id="GO:0003677">
    <property type="term" value="F:DNA binding"/>
    <property type="evidence" value="ECO:0007669"/>
    <property type="project" value="UniProtKB-KW"/>
</dbReference>
<dbReference type="GO" id="GO:0000981">
    <property type="term" value="F:DNA-binding transcription factor activity, RNA polymerase II-specific"/>
    <property type="evidence" value="ECO:0007669"/>
    <property type="project" value="TreeGrafter"/>
</dbReference>
<proteinExistence type="predicted"/>
<comment type="caution">
    <text evidence="10">The sequence shown here is derived from an EMBL/GenBank/DDBJ whole genome shotgun (WGS) entry which is preliminary data.</text>
</comment>
<dbReference type="OrthoDB" id="10023235at2759"/>
<dbReference type="SUPFAM" id="SSF144232">
    <property type="entry name" value="HIT/MYND zinc finger-like"/>
    <property type="match status" value="1"/>
</dbReference>
<evidence type="ECO:0000256" key="8">
    <source>
        <dbReference type="PROSITE-ProRule" id="PRU00134"/>
    </source>
</evidence>
<accession>A0A8J2WIV1</accession>
<dbReference type="Proteomes" id="UP000789390">
    <property type="component" value="Unassembled WGS sequence"/>
</dbReference>
<dbReference type="GO" id="GO:0005634">
    <property type="term" value="C:nucleus"/>
    <property type="evidence" value="ECO:0007669"/>
    <property type="project" value="TreeGrafter"/>
</dbReference>
<dbReference type="AlphaFoldDB" id="A0A8J2WIV1"/>
<dbReference type="Pfam" id="PF01753">
    <property type="entry name" value="zf-MYND"/>
    <property type="match status" value="1"/>
</dbReference>
<evidence type="ECO:0000313" key="10">
    <source>
        <dbReference type="EMBL" id="CAH0106016.1"/>
    </source>
</evidence>
<organism evidence="10 11">
    <name type="scientific">Daphnia galeata</name>
    <dbReference type="NCBI Taxonomy" id="27404"/>
    <lineage>
        <taxon>Eukaryota</taxon>
        <taxon>Metazoa</taxon>
        <taxon>Ecdysozoa</taxon>
        <taxon>Arthropoda</taxon>
        <taxon>Crustacea</taxon>
        <taxon>Branchiopoda</taxon>
        <taxon>Diplostraca</taxon>
        <taxon>Cladocera</taxon>
        <taxon>Anomopoda</taxon>
        <taxon>Daphniidae</taxon>
        <taxon>Daphnia</taxon>
    </lineage>
</organism>
<feature type="domain" description="MYND-type" evidence="9">
    <location>
        <begin position="1044"/>
        <end position="1083"/>
    </location>
</feature>
<dbReference type="PROSITE" id="PS50865">
    <property type="entry name" value="ZF_MYND_2"/>
    <property type="match status" value="1"/>
</dbReference>
<evidence type="ECO:0000259" key="9">
    <source>
        <dbReference type="PROSITE" id="PS50865"/>
    </source>
</evidence>
<protein>
    <recommendedName>
        <fullName evidence="9">MYND-type domain-containing protein</fullName>
    </recommendedName>
</protein>
<evidence type="ECO:0000256" key="4">
    <source>
        <dbReference type="ARBA" id="ARBA00023015"/>
    </source>
</evidence>